<gene>
    <name evidence="1" type="ORF">LOAG_19079</name>
</gene>
<dbReference type="OrthoDB" id="5903842at2759"/>
<sequence>MAKKQQFSFIDASRFSKWSKLIKSNHFYAQIYQTHITRKKFEWLNPISEGLSHSTVKEVVIVRRMLIRQATTVK</sequence>
<dbReference type="CTD" id="31252177"/>
<dbReference type="RefSeq" id="XP_020304462.1">
    <property type="nucleotide sequence ID" value="XM_020451735.1"/>
</dbReference>
<proteinExistence type="predicted"/>
<dbReference type="GeneID" id="31252177"/>
<name>A0A1S0UCY3_LOALO</name>
<dbReference type="EMBL" id="JH713381">
    <property type="protein sequence ID" value="EJD73502.1"/>
    <property type="molecule type" value="Genomic_DNA"/>
</dbReference>
<dbReference type="AlphaFoldDB" id="A0A1S0UCY3"/>
<protein>
    <submittedName>
        <fullName evidence="1">Uncharacterized protein</fullName>
    </submittedName>
</protein>
<accession>A0A1S0UCY3</accession>
<organism evidence="1">
    <name type="scientific">Loa loa</name>
    <name type="common">Eye worm</name>
    <name type="synonym">Filaria loa</name>
    <dbReference type="NCBI Taxonomy" id="7209"/>
    <lineage>
        <taxon>Eukaryota</taxon>
        <taxon>Metazoa</taxon>
        <taxon>Ecdysozoa</taxon>
        <taxon>Nematoda</taxon>
        <taxon>Chromadorea</taxon>
        <taxon>Rhabditida</taxon>
        <taxon>Spirurina</taxon>
        <taxon>Spiruromorpha</taxon>
        <taxon>Filarioidea</taxon>
        <taxon>Onchocercidae</taxon>
        <taxon>Loa</taxon>
    </lineage>
</organism>
<dbReference type="InParanoid" id="A0A1S0UCY3"/>
<evidence type="ECO:0000313" key="1">
    <source>
        <dbReference type="EMBL" id="EJD73502.1"/>
    </source>
</evidence>
<reference evidence="1" key="1">
    <citation type="submission" date="2012-04" db="EMBL/GenBank/DDBJ databases">
        <title>The Genome Sequence of Loa loa.</title>
        <authorList>
            <consortium name="The Broad Institute Genome Sequencing Platform"/>
            <consortium name="Broad Institute Genome Sequencing Center for Infectious Disease"/>
            <person name="Nutman T.B."/>
            <person name="Fink D.L."/>
            <person name="Russ C."/>
            <person name="Young S."/>
            <person name="Zeng Q."/>
            <person name="Gargeya S."/>
            <person name="Alvarado L."/>
            <person name="Berlin A."/>
            <person name="Chapman S.B."/>
            <person name="Chen Z."/>
            <person name="Freedman E."/>
            <person name="Gellesch M."/>
            <person name="Goldberg J."/>
            <person name="Griggs A."/>
            <person name="Gujja S."/>
            <person name="Heilman E.R."/>
            <person name="Heiman D."/>
            <person name="Howarth C."/>
            <person name="Mehta T."/>
            <person name="Neiman D."/>
            <person name="Pearson M."/>
            <person name="Roberts A."/>
            <person name="Saif S."/>
            <person name="Shea T."/>
            <person name="Shenoy N."/>
            <person name="Sisk P."/>
            <person name="Stolte C."/>
            <person name="Sykes S."/>
            <person name="White J."/>
            <person name="Yandava C."/>
            <person name="Haas B."/>
            <person name="Henn M.R."/>
            <person name="Nusbaum C."/>
            <person name="Birren B."/>
        </authorList>
    </citation>
    <scope>NUCLEOTIDE SEQUENCE [LARGE SCALE GENOMIC DNA]</scope>
</reference>
<dbReference type="KEGG" id="loa:LOAG_19079"/>